<evidence type="ECO:0000256" key="1">
    <source>
        <dbReference type="SAM" id="Phobius"/>
    </source>
</evidence>
<reference evidence="2" key="1">
    <citation type="submission" date="2021-11" db="EMBL/GenBank/DDBJ databases">
        <title>Streptomyces corallinus and Kineosporia corallina sp. nov., two new coral-derived marine actinobacteria.</title>
        <authorList>
            <person name="Buangrab K."/>
            <person name="Sutthacheep M."/>
            <person name="Yeemin T."/>
            <person name="Harunari E."/>
            <person name="Igarashi Y."/>
            <person name="Sripreechasak P."/>
            <person name="Kanchanasin P."/>
            <person name="Tanasupawat S."/>
            <person name="Phongsopitanun W."/>
        </authorList>
    </citation>
    <scope>NUCLEOTIDE SEQUENCE</scope>
    <source>
        <strain evidence="2">JCM 31032</strain>
    </source>
</reference>
<name>A0A9X1SXN4_9ACTN</name>
<dbReference type="EMBL" id="JAJOMB010000027">
    <property type="protein sequence ID" value="MCD5316121.1"/>
    <property type="molecule type" value="Genomic_DNA"/>
</dbReference>
<accession>A0A9X1SXN4</accession>
<keyword evidence="1" id="KW-0812">Transmembrane</keyword>
<dbReference type="Proteomes" id="UP001138997">
    <property type="component" value="Unassembled WGS sequence"/>
</dbReference>
<proteinExistence type="predicted"/>
<protein>
    <recommendedName>
        <fullName evidence="4">Pilus assembly protein</fullName>
    </recommendedName>
</protein>
<evidence type="ECO:0000313" key="2">
    <source>
        <dbReference type="EMBL" id="MCD5316121.1"/>
    </source>
</evidence>
<keyword evidence="1" id="KW-1133">Transmembrane helix</keyword>
<feature type="transmembrane region" description="Helical" evidence="1">
    <location>
        <begin position="20"/>
        <end position="45"/>
    </location>
</feature>
<comment type="caution">
    <text evidence="2">The sequence shown here is derived from an EMBL/GenBank/DDBJ whole genome shotgun (WGS) entry which is preliminary data.</text>
</comment>
<sequence length="147" mass="14973">MMLLARRLRRLQDEVGSLSVEMVILGAVVVVVLCLGMGAGTLVVADGRVSAAASAAARAASLESNPGNAGAAARAAAQRTLEDAGTACVPVVDLNLSQFGPGGHVDVEVTCRIDLTLFSIAGFAPRRDLTASAGAPLEQRRTFGGRS</sequence>
<keyword evidence="1" id="KW-0472">Membrane</keyword>
<evidence type="ECO:0000313" key="3">
    <source>
        <dbReference type="Proteomes" id="UP001138997"/>
    </source>
</evidence>
<gene>
    <name evidence="2" type="ORF">LR394_35015</name>
</gene>
<organism evidence="2 3">
    <name type="scientific">Kineosporia babensis</name>
    <dbReference type="NCBI Taxonomy" id="499548"/>
    <lineage>
        <taxon>Bacteria</taxon>
        <taxon>Bacillati</taxon>
        <taxon>Actinomycetota</taxon>
        <taxon>Actinomycetes</taxon>
        <taxon>Kineosporiales</taxon>
        <taxon>Kineosporiaceae</taxon>
        <taxon>Kineosporia</taxon>
    </lineage>
</organism>
<evidence type="ECO:0008006" key="4">
    <source>
        <dbReference type="Google" id="ProtNLM"/>
    </source>
</evidence>
<dbReference type="RefSeq" id="WP_231448975.1">
    <property type="nucleotide sequence ID" value="NZ_JAJOMB010000027.1"/>
</dbReference>
<dbReference type="AlphaFoldDB" id="A0A9X1SXN4"/>
<keyword evidence="3" id="KW-1185">Reference proteome</keyword>